<dbReference type="PANTHER" id="PTHR30055">
    <property type="entry name" value="HTH-TYPE TRANSCRIPTIONAL REGULATOR RUTR"/>
    <property type="match status" value="1"/>
</dbReference>
<dbReference type="Pfam" id="PF00440">
    <property type="entry name" value="TetR_N"/>
    <property type="match status" value="1"/>
</dbReference>
<dbReference type="InterPro" id="IPR050109">
    <property type="entry name" value="HTH-type_TetR-like_transc_reg"/>
</dbReference>
<keyword evidence="7" id="KW-1185">Reference proteome</keyword>
<dbReference type="GO" id="GO:0000976">
    <property type="term" value="F:transcription cis-regulatory region binding"/>
    <property type="evidence" value="ECO:0007669"/>
    <property type="project" value="TreeGrafter"/>
</dbReference>
<reference evidence="6 7" key="1">
    <citation type="submission" date="2019-07" db="EMBL/GenBank/DDBJ databases">
        <title>New species of Amycolatopsis and Streptomyces.</title>
        <authorList>
            <person name="Duangmal K."/>
            <person name="Teo W.F.A."/>
            <person name="Lipun K."/>
        </authorList>
    </citation>
    <scope>NUCLEOTIDE SEQUENCE [LARGE SCALE GENOMIC DNA]</scope>
    <source>
        <strain evidence="6 7">JCM 30562</strain>
    </source>
</reference>
<dbReference type="PANTHER" id="PTHR30055:SF234">
    <property type="entry name" value="HTH-TYPE TRANSCRIPTIONAL REGULATOR BETI"/>
    <property type="match status" value="1"/>
</dbReference>
<proteinExistence type="predicted"/>
<comment type="caution">
    <text evidence="6">The sequence shown here is derived from an EMBL/GenBank/DDBJ whole genome shotgun (WGS) entry which is preliminary data.</text>
</comment>
<evidence type="ECO:0000256" key="2">
    <source>
        <dbReference type="ARBA" id="ARBA00023125"/>
    </source>
</evidence>
<feature type="DNA-binding region" description="H-T-H motif" evidence="4">
    <location>
        <begin position="27"/>
        <end position="46"/>
    </location>
</feature>
<protein>
    <submittedName>
        <fullName evidence="6">TetR family transcriptional regulator</fullName>
    </submittedName>
</protein>
<evidence type="ECO:0000256" key="4">
    <source>
        <dbReference type="PROSITE-ProRule" id="PRU00335"/>
    </source>
</evidence>
<gene>
    <name evidence="6" type="ORF">FNH06_20825</name>
</gene>
<dbReference type="InterPro" id="IPR001647">
    <property type="entry name" value="HTH_TetR"/>
</dbReference>
<organism evidence="6 7">
    <name type="scientific">Amycolatopsis acidiphila</name>
    <dbReference type="NCBI Taxonomy" id="715473"/>
    <lineage>
        <taxon>Bacteria</taxon>
        <taxon>Bacillati</taxon>
        <taxon>Actinomycetota</taxon>
        <taxon>Actinomycetes</taxon>
        <taxon>Pseudonocardiales</taxon>
        <taxon>Pseudonocardiaceae</taxon>
        <taxon>Amycolatopsis</taxon>
    </lineage>
</organism>
<dbReference type="InterPro" id="IPR009057">
    <property type="entry name" value="Homeodomain-like_sf"/>
</dbReference>
<dbReference type="SUPFAM" id="SSF46689">
    <property type="entry name" value="Homeodomain-like"/>
    <property type="match status" value="1"/>
</dbReference>
<evidence type="ECO:0000259" key="5">
    <source>
        <dbReference type="PROSITE" id="PS50977"/>
    </source>
</evidence>
<keyword evidence="2 4" id="KW-0238">DNA-binding</keyword>
<dbReference type="GO" id="GO:0003700">
    <property type="term" value="F:DNA-binding transcription factor activity"/>
    <property type="evidence" value="ECO:0007669"/>
    <property type="project" value="TreeGrafter"/>
</dbReference>
<accession>A0A558A845</accession>
<dbReference type="PROSITE" id="PS50977">
    <property type="entry name" value="HTH_TETR_2"/>
    <property type="match status" value="1"/>
</dbReference>
<sequence length="187" mass="20766">MKKQQTRQAISDVATRLFIEHGFENVTIAQVAAAAEVAKMTVTNYFPRKEDLVFDVHEEFVESLATTVGEPVLDTTRQAYFDALDRRDALLGFSGREFAKLIVSSPVLLARLRELHEERESRLAAALAERMEPGTARAVAAQLATAHRLLFDEVLRRTANGEKAVAARVRKTAERVFDLLASGIAEL</sequence>
<evidence type="ECO:0000256" key="3">
    <source>
        <dbReference type="ARBA" id="ARBA00023163"/>
    </source>
</evidence>
<name>A0A558A845_9PSEU</name>
<keyword evidence="1" id="KW-0805">Transcription regulation</keyword>
<feature type="domain" description="HTH tetR-type" evidence="5">
    <location>
        <begin position="4"/>
        <end position="64"/>
    </location>
</feature>
<dbReference type="EMBL" id="VJZA01000036">
    <property type="protein sequence ID" value="TVT20430.1"/>
    <property type="molecule type" value="Genomic_DNA"/>
</dbReference>
<dbReference type="OrthoDB" id="155497at2"/>
<dbReference type="AlphaFoldDB" id="A0A558A845"/>
<dbReference type="Gene3D" id="1.10.357.10">
    <property type="entry name" value="Tetracycline Repressor, domain 2"/>
    <property type="match status" value="1"/>
</dbReference>
<dbReference type="Proteomes" id="UP000318578">
    <property type="component" value="Unassembled WGS sequence"/>
</dbReference>
<dbReference type="PRINTS" id="PR00455">
    <property type="entry name" value="HTHTETR"/>
</dbReference>
<keyword evidence="3" id="KW-0804">Transcription</keyword>
<evidence type="ECO:0000313" key="7">
    <source>
        <dbReference type="Proteomes" id="UP000318578"/>
    </source>
</evidence>
<evidence type="ECO:0000313" key="6">
    <source>
        <dbReference type="EMBL" id="TVT20430.1"/>
    </source>
</evidence>
<evidence type="ECO:0000256" key="1">
    <source>
        <dbReference type="ARBA" id="ARBA00023015"/>
    </source>
</evidence>